<sequence>MRHRPEGAMPHFRYRAAKRVKQLWTITDGPAFYSGMHLALPAHVPARGSQRRLHSMLLCALRPGQLVKSRLLGDVVLPQQDIAECRTTRVTNQRDLCCGSPKVL</sequence>
<protein>
    <submittedName>
        <fullName evidence="1">Uncharacterized protein</fullName>
    </submittedName>
</protein>
<keyword evidence="2" id="KW-1185">Reference proteome</keyword>
<name>A0AAV7UKH5_PLEWA</name>
<evidence type="ECO:0000313" key="2">
    <source>
        <dbReference type="Proteomes" id="UP001066276"/>
    </source>
</evidence>
<reference evidence="1" key="1">
    <citation type="journal article" date="2022" name="bioRxiv">
        <title>Sequencing and chromosome-scale assembly of the giantPleurodeles waltlgenome.</title>
        <authorList>
            <person name="Brown T."/>
            <person name="Elewa A."/>
            <person name="Iarovenko S."/>
            <person name="Subramanian E."/>
            <person name="Araus A.J."/>
            <person name="Petzold A."/>
            <person name="Susuki M."/>
            <person name="Suzuki K.-i.T."/>
            <person name="Hayashi T."/>
            <person name="Toyoda A."/>
            <person name="Oliveira C."/>
            <person name="Osipova E."/>
            <person name="Leigh N.D."/>
            <person name="Simon A."/>
            <person name="Yun M.H."/>
        </authorList>
    </citation>
    <scope>NUCLEOTIDE SEQUENCE</scope>
    <source>
        <strain evidence="1">20211129_DDA</strain>
        <tissue evidence="1">Liver</tissue>
    </source>
</reference>
<comment type="caution">
    <text evidence="1">The sequence shown here is derived from an EMBL/GenBank/DDBJ whole genome shotgun (WGS) entry which is preliminary data.</text>
</comment>
<evidence type="ECO:0000313" key="1">
    <source>
        <dbReference type="EMBL" id="KAJ1189312.1"/>
    </source>
</evidence>
<dbReference type="Proteomes" id="UP001066276">
    <property type="component" value="Chromosome 3_1"/>
</dbReference>
<dbReference type="AlphaFoldDB" id="A0AAV7UKH5"/>
<organism evidence="1 2">
    <name type="scientific">Pleurodeles waltl</name>
    <name type="common">Iberian ribbed newt</name>
    <dbReference type="NCBI Taxonomy" id="8319"/>
    <lineage>
        <taxon>Eukaryota</taxon>
        <taxon>Metazoa</taxon>
        <taxon>Chordata</taxon>
        <taxon>Craniata</taxon>
        <taxon>Vertebrata</taxon>
        <taxon>Euteleostomi</taxon>
        <taxon>Amphibia</taxon>
        <taxon>Batrachia</taxon>
        <taxon>Caudata</taxon>
        <taxon>Salamandroidea</taxon>
        <taxon>Salamandridae</taxon>
        <taxon>Pleurodelinae</taxon>
        <taxon>Pleurodeles</taxon>
    </lineage>
</organism>
<gene>
    <name evidence="1" type="ORF">NDU88_006060</name>
</gene>
<dbReference type="EMBL" id="JANPWB010000005">
    <property type="protein sequence ID" value="KAJ1189312.1"/>
    <property type="molecule type" value="Genomic_DNA"/>
</dbReference>
<accession>A0AAV7UKH5</accession>
<proteinExistence type="predicted"/>